<proteinExistence type="predicted"/>
<gene>
    <name evidence="1" type="ORF">D7X32_32875</name>
</gene>
<accession>A0A3A8K4I7</accession>
<dbReference type="Proteomes" id="UP000268313">
    <property type="component" value="Unassembled WGS sequence"/>
</dbReference>
<evidence type="ECO:0000313" key="1">
    <source>
        <dbReference type="EMBL" id="RKG97351.1"/>
    </source>
</evidence>
<keyword evidence="2" id="KW-1185">Reference proteome</keyword>
<dbReference type="EMBL" id="RAWE01000178">
    <property type="protein sequence ID" value="RKG97351.1"/>
    <property type="molecule type" value="Genomic_DNA"/>
</dbReference>
<protein>
    <submittedName>
        <fullName evidence="1">Uncharacterized protein</fullName>
    </submittedName>
</protein>
<organism evidence="1 2">
    <name type="scientific">Corallococcus carmarthensis</name>
    <dbReference type="NCBI Taxonomy" id="2316728"/>
    <lineage>
        <taxon>Bacteria</taxon>
        <taxon>Pseudomonadati</taxon>
        <taxon>Myxococcota</taxon>
        <taxon>Myxococcia</taxon>
        <taxon>Myxococcales</taxon>
        <taxon>Cystobacterineae</taxon>
        <taxon>Myxococcaceae</taxon>
        <taxon>Corallococcus</taxon>
    </lineage>
</organism>
<evidence type="ECO:0000313" key="2">
    <source>
        <dbReference type="Proteomes" id="UP000268313"/>
    </source>
</evidence>
<comment type="caution">
    <text evidence="1">The sequence shown here is derived from an EMBL/GenBank/DDBJ whole genome shotgun (WGS) entry which is preliminary data.</text>
</comment>
<name>A0A3A8K4I7_9BACT</name>
<reference evidence="2" key="1">
    <citation type="submission" date="2018-09" db="EMBL/GenBank/DDBJ databases">
        <authorList>
            <person name="Livingstone P.G."/>
            <person name="Whitworth D.E."/>
        </authorList>
    </citation>
    <scope>NUCLEOTIDE SEQUENCE [LARGE SCALE GENOMIC DNA]</scope>
    <source>
        <strain evidence="2">CA043D</strain>
    </source>
</reference>
<sequence length="257" mass="28830">MLIGGLCRPCWEKTQVRVEEARPGFERQDLHAVKWKDYLQESLAFTKASDMPAMYISTMTESSRGIGTLRPGDMPWAHVVAEVFANNFLCQNPLDFVFAGLVIVGGEEMIFSPPGESKYGGSIPSPIISVIPFDLFKSKIENASLSDWVCVMCHEVIHYLHWRWRIIPCLESERNAYEDAVTGSVKLANCGIPDAVAKETAGKKELLDPPADFTENGFRARYDLPARRYYGDCTAFGGQGARIEKHPKLMEMYRAVL</sequence>
<dbReference type="AlphaFoldDB" id="A0A3A8K4I7"/>